<name>A0A314UVJ7_PRUYE</name>
<keyword evidence="3" id="KW-1185">Reference proteome</keyword>
<proteinExistence type="predicted"/>
<dbReference type="EMBL" id="PJQY01003040">
    <property type="protein sequence ID" value="PQM40702.1"/>
    <property type="molecule type" value="Genomic_DNA"/>
</dbReference>
<reference evidence="2 3" key="1">
    <citation type="submission" date="2018-02" db="EMBL/GenBank/DDBJ databases">
        <title>Draft genome of wild Prunus yedoensis var. nudiflora.</title>
        <authorList>
            <person name="Baek S."/>
            <person name="Kim J.-H."/>
            <person name="Choi K."/>
            <person name="Kim G.-B."/>
            <person name="Cho A."/>
            <person name="Jang H."/>
            <person name="Shin C.-H."/>
            <person name="Yu H.-J."/>
            <person name="Mun J.-H."/>
        </authorList>
    </citation>
    <scope>NUCLEOTIDE SEQUENCE [LARGE SCALE GENOMIC DNA]</scope>
    <source>
        <strain evidence="3">cv. Jeju island</strain>
        <tissue evidence="2">Leaf</tissue>
    </source>
</reference>
<feature type="compositionally biased region" description="Basic residues" evidence="1">
    <location>
        <begin position="71"/>
        <end position="81"/>
    </location>
</feature>
<comment type="caution">
    <text evidence="2">The sequence shown here is derived from an EMBL/GenBank/DDBJ whole genome shotgun (WGS) entry which is preliminary data.</text>
</comment>
<accession>A0A314UVJ7</accession>
<dbReference type="AlphaFoldDB" id="A0A314UVJ7"/>
<evidence type="ECO:0000313" key="3">
    <source>
        <dbReference type="Proteomes" id="UP000250321"/>
    </source>
</evidence>
<dbReference type="STRING" id="2094558.A0A314UVJ7"/>
<gene>
    <name evidence="2" type="ORF">Pyn_02803</name>
</gene>
<sequence>MISLCRHSEYDKGKLFYSTLSSISTISDFILRKVRGFLMVILLDCTKLELLAEGDKSLPKKSKAKPSACSRKSKGRTRNMKRPSPGPRPCTDDFLCEKSFKDLNCTLAHKEKADWRSPRRCMDHAQALVVAKAHTAARKGRKDKGKNKITGCKNAVDVRKFERSVMEASSSSVIPEDYTAKCNPVSGDSAFQNITDCSAGCNILVTNLIPPDSANGPTKDEDATQSIQENYVIGSSASFCRRVSKDYQSSDNITEIQIKSTGSETGNCEIVGNVIPSVPVVDDNAFSHKDIDFQNTHVDQEHGNPICDTGASSSFECLPYEWPGVACAYFPPVNSHLPPAADRLHLDVGHNWQNHFRQSFLPSIHQAEVLQFKVGVIQF</sequence>
<feature type="region of interest" description="Disordered" evidence="1">
    <location>
        <begin position="58"/>
        <end position="88"/>
    </location>
</feature>
<dbReference type="Proteomes" id="UP000250321">
    <property type="component" value="Unassembled WGS sequence"/>
</dbReference>
<organism evidence="2 3">
    <name type="scientific">Prunus yedoensis var. nudiflora</name>
    <dbReference type="NCBI Taxonomy" id="2094558"/>
    <lineage>
        <taxon>Eukaryota</taxon>
        <taxon>Viridiplantae</taxon>
        <taxon>Streptophyta</taxon>
        <taxon>Embryophyta</taxon>
        <taxon>Tracheophyta</taxon>
        <taxon>Spermatophyta</taxon>
        <taxon>Magnoliopsida</taxon>
        <taxon>eudicotyledons</taxon>
        <taxon>Gunneridae</taxon>
        <taxon>Pentapetalae</taxon>
        <taxon>rosids</taxon>
        <taxon>fabids</taxon>
        <taxon>Rosales</taxon>
        <taxon>Rosaceae</taxon>
        <taxon>Amygdaloideae</taxon>
        <taxon>Amygdaleae</taxon>
        <taxon>Prunus</taxon>
    </lineage>
</organism>
<evidence type="ECO:0000313" key="2">
    <source>
        <dbReference type="EMBL" id="PQM40702.1"/>
    </source>
</evidence>
<evidence type="ECO:0000256" key="1">
    <source>
        <dbReference type="SAM" id="MobiDB-lite"/>
    </source>
</evidence>
<protein>
    <submittedName>
        <fullName evidence="2">Uncharacterized protein</fullName>
    </submittedName>
</protein>